<dbReference type="Proteomes" id="UP001372338">
    <property type="component" value="Unassembled WGS sequence"/>
</dbReference>
<evidence type="ECO:0000256" key="1">
    <source>
        <dbReference type="SAM" id="SignalP"/>
    </source>
</evidence>
<dbReference type="EMBL" id="JAYWIO010000004">
    <property type="protein sequence ID" value="KAK7270503.1"/>
    <property type="molecule type" value="Genomic_DNA"/>
</dbReference>
<feature type="signal peptide" evidence="1">
    <location>
        <begin position="1"/>
        <end position="25"/>
    </location>
</feature>
<reference evidence="2 3" key="1">
    <citation type="submission" date="2024-01" db="EMBL/GenBank/DDBJ databases">
        <title>The genomes of 5 underutilized Papilionoideae crops provide insights into root nodulation and disease resistanc.</title>
        <authorList>
            <person name="Yuan L."/>
        </authorList>
    </citation>
    <scope>NUCLEOTIDE SEQUENCE [LARGE SCALE GENOMIC DNA]</scope>
    <source>
        <strain evidence="2">ZHUSHIDOU_FW_LH</strain>
        <tissue evidence="2">Leaf</tissue>
    </source>
</reference>
<protein>
    <submittedName>
        <fullName evidence="2">Uncharacterized protein</fullName>
    </submittedName>
</protein>
<comment type="caution">
    <text evidence="2">The sequence shown here is derived from an EMBL/GenBank/DDBJ whole genome shotgun (WGS) entry which is preliminary data.</text>
</comment>
<gene>
    <name evidence="2" type="ORF">RIF29_23697</name>
</gene>
<proteinExistence type="predicted"/>
<sequence length="92" mass="10279">MRIPKALTLFLLLVILMSGMQVSNSRLVNHDATHAYLERRSETKNSSMLTQSLSAILSSLNTNKDKFKHIQAVSRRFVPAGPNPLHNGHNGR</sequence>
<dbReference type="InterPro" id="IPR055317">
    <property type="entry name" value="CLE14-like"/>
</dbReference>
<evidence type="ECO:0000313" key="3">
    <source>
        <dbReference type="Proteomes" id="UP001372338"/>
    </source>
</evidence>
<dbReference type="AlphaFoldDB" id="A0AAN9I7L1"/>
<dbReference type="PANTHER" id="PTHR35472:SF3">
    <property type="entry name" value="CLAVATA3_ESR (CLE) GENE FAMILY MEMBER MTCLE05"/>
    <property type="match status" value="1"/>
</dbReference>
<evidence type="ECO:0000313" key="2">
    <source>
        <dbReference type="EMBL" id="KAK7270503.1"/>
    </source>
</evidence>
<name>A0AAN9I7L1_CROPI</name>
<organism evidence="2 3">
    <name type="scientific">Crotalaria pallida</name>
    <name type="common">Smooth rattlebox</name>
    <name type="synonym">Crotalaria striata</name>
    <dbReference type="NCBI Taxonomy" id="3830"/>
    <lineage>
        <taxon>Eukaryota</taxon>
        <taxon>Viridiplantae</taxon>
        <taxon>Streptophyta</taxon>
        <taxon>Embryophyta</taxon>
        <taxon>Tracheophyta</taxon>
        <taxon>Spermatophyta</taxon>
        <taxon>Magnoliopsida</taxon>
        <taxon>eudicotyledons</taxon>
        <taxon>Gunneridae</taxon>
        <taxon>Pentapetalae</taxon>
        <taxon>rosids</taxon>
        <taxon>fabids</taxon>
        <taxon>Fabales</taxon>
        <taxon>Fabaceae</taxon>
        <taxon>Papilionoideae</taxon>
        <taxon>50 kb inversion clade</taxon>
        <taxon>genistoids sensu lato</taxon>
        <taxon>core genistoids</taxon>
        <taxon>Crotalarieae</taxon>
        <taxon>Crotalaria</taxon>
    </lineage>
</organism>
<keyword evidence="1" id="KW-0732">Signal</keyword>
<keyword evidence="3" id="KW-1185">Reference proteome</keyword>
<feature type="chain" id="PRO_5042917900" evidence="1">
    <location>
        <begin position="26"/>
        <end position="92"/>
    </location>
</feature>
<dbReference type="PANTHER" id="PTHR35472">
    <property type="match status" value="1"/>
</dbReference>
<accession>A0AAN9I7L1</accession>